<keyword evidence="1" id="KW-0723">Serine/threonine-protein kinase</keyword>
<protein>
    <submittedName>
        <fullName evidence="3">ATP-binding protein</fullName>
    </submittedName>
</protein>
<dbReference type="InterPro" id="IPR003594">
    <property type="entry name" value="HATPase_dom"/>
</dbReference>
<evidence type="ECO:0000259" key="2">
    <source>
        <dbReference type="Pfam" id="PF13581"/>
    </source>
</evidence>
<keyword evidence="4" id="KW-1185">Reference proteome</keyword>
<evidence type="ECO:0000256" key="1">
    <source>
        <dbReference type="ARBA" id="ARBA00022527"/>
    </source>
</evidence>
<dbReference type="CDD" id="cd16936">
    <property type="entry name" value="HATPase_RsbW-like"/>
    <property type="match status" value="1"/>
</dbReference>
<accession>A0A928Z8Y7</accession>
<sequence length="151" mass="17235">MKDSSKFPSHHQEVLRVGTDLAALARILSWFDRFEPPHISQRIWLQCKTALAEGFTNAVRHAHKNLPSNVPIDIEVTQSPQSLEIRILDYGPPFNLEEKLKTLPEEIDLEATGGRGLKIMHSIVDRLAYTRIDSDRNCLLMIKDYTQSQSL</sequence>
<keyword evidence="1" id="KW-0808">Transferase</keyword>
<keyword evidence="3" id="KW-0547">Nucleotide-binding</keyword>
<dbReference type="Proteomes" id="UP000621799">
    <property type="component" value="Unassembled WGS sequence"/>
</dbReference>
<dbReference type="Pfam" id="PF13581">
    <property type="entry name" value="HATPase_c_2"/>
    <property type="match status" value="1"/>
</dbReference>
<dbReference type="PANTHER" id="PTHR35526">
    <property type="entry name" value="ANTI-SIGMA-F FACTOR RSBW-RELATED"/>
    <property type="match status" value="1"/>
</dbReference>
<dbReference type="InterPro" id="IPR050267">
    <property type="entry name" value="Anti-sigma-factor_SerPK"/>
</dbReference>
<keyword evidence="3" id="KW-0067">ATP-binding</keyword>
<dbReference type="InterPro" id="IPR036890">
    <property type="entry name" value="HATPase_C_sf"/>
</dbReference>
<keyword evidence="1" id="KW-0418">Kinase</keyword>
<gene>
    <name evidence="3" type="ORF">IQ235_10075</name>
</gene>
<dbReference type="EMBL" id="JADEXN010000154">
    <property type="protein sequence ID" value="MBE9041124.1"/>
    <property type="molecule type" value="Genomic_DNA"/>
</dbReference>
<evidence type="ECO:0000313" key="4">
    <source>
        <dbReference type="Proteomes" id="UP000621799"/>
    </source>
</evidence>
<dbReference type="Gene3D" id="3.30.565.10">
    <property type="entry name" value="Histidine kinase-like ATPase, C-terminal domain"/>
    <property type="match status" value="1"/>
</dbReference>
<dbReference type="GO" id="GO:0005524">
    <property type="term" value="F:ATP binding"/>
    <property type="evidence" value="ECO:0007669"/>
    <property type="project" value="UniProtKB-KW"/>
</dbReference>
<dbReference type="SUPFAM" id="SSF55874">
    <property type="entry name" value="ATPase domain of HSP90 chaperone/DNA topoisomerase II/histidine kinase"/>
    <property type="match status" value="1"/>
</dbReference>
<dbReference type="GO" id="GO:0004674">
    <property type="term" value="F:protein serine/threonine kinase activity"/>
    <property type="evidence" value="ECO:0007669"/>
    <property type="project" value="UniProtKB-KW"/>
</dbReference>
<proteinExistence type="predicted"/>
<feature type="domain" description="Histidine kinase/HSP90-like ATPase" evidence="2">
    <location>
        <begin position="20"/>
        <end position="143"/>
    </location>
</feature>
<name>A0A928Z8Y7_9CYAN</name>
<dbReference type="AlphaFoldDB" id="A0A928Z8Y7"/>
<evidence type="ECO:0000313" key="3">
    <source>
        <dbReference type="EMBL" id="MBE9041124.1"/>
    </source>
</evidence>
<comment type="caution">
    <text evidence="3">The sequence shown here is derived from an EMBL/GenBank/DDBJ whole genome shotgun (WGS) entry which is preliminary data.</text>
</comment>
<organism evidence="3 4">
    <name type="scientific">Zarconia navalis LEGE 11467</name>
    <dbReference type="NCBI Taxonomy" id="1828826"/>
    <lineage>
        <taxon>Bacteria</taxon>
        <taxon>Bacillati</taxon>
        <taxon>Cyanobacteriota</taxon>
        <taxon>Cyanophyceae</taxon>
        <taxon>Oscillatoriophycideae</taxon>
        <taxon>Oscillatoriales</taxon>
        <taxon>Oscillatoriales incertae sedis</taxon>
        <taxon>Zarconia</taxon>
        <taxon>Zarconia navalis</taxon>
    </lineage>
</organism>
<dbReference type="PANTHER" id="PTHR35526:SF3">
    <property type="entry name" value="ANTI-SIGMA-F FACTOR RSBW"/>
    <property type="match status" value="1"/>
</dbReference>
<reference evidence="3" key="1">
    <citation type="submission" date="2020-10" db="EMBL/GenBank/DDBJ databases">
        <authorList>
            <person name="Castelo-Branco R."/>
            <person name="Eusebio N."/>
            <person name="Adriana R."/>
            <person name="Vieira A."/>
            <person name="Brugerolle De Fraissinette N."/>
            <person name="Rezende De Castro R."/>
            <person name="Schneider M.P."/>
            <person name="Vasconcelos V."/>
            <person name="Leao P.N."/>
        </authorList>
    </citation>
    <scope>NUCLEOTIDE SEQUENCE</scope>
    <source>
        <strain evidence="3">LEGE 11467</strain>
    </source>
</reference>